<dbReference type="PANTHER" id="PTHR30572">
    <property type="entry name" value="MEMBRANE COMPONENT OF TRANSPORTER-RELATED"/>
    <property type="match status" value="1"/>
</dbReference>
<feature type="transmembrane region" description="Helical" evidence="7">
    <location>
        <begin position="281"/>
        <end position="304"/>
    </location>
</feature>
<comment type="subcellular location">
    <subcellularLocation>
        <location evidence="1">Cell membrane</location>
        <topology evidence="1">Multi-pass membrane protein</topology>
    </subcellularLocation>
</comment>
<keyword evidence="10" id="KW-0132">Cell division</keyword>
<name>A0A223KNA2_9BACI</name>
<keyword evidence="11" id="KW-1185">Reference proteome</keyword>
<feature type="transmembrane region" description="Helical" evidence="7">
    <location>
        <begin position="332"/>
        <end position="362"/>
    </location>
</feature>
<evidence type="ECO:0000256" key="4">
    <source>
        <dbReference type="ARBA" id="ARBA00022989"/>
    </source>
</evidence>
<feature type="transmembrane region" description="Helical" evidence="7">
    <location>
        <begin position="787"/>
        <end position="810"/>
    </location>
</feature>
<evidence type="ECO:0000256" key="3">
    <source>
        <dbReference type="ARBA" id="ARBA00022692"/>
    </source>
</evidence>
<feature type="domain" description="ABC3 transporter permease C-terminal" evidence="8">
    <location>
        <begin position="287"/>
        <end position="411"/>
    </location>
</feature>
<feature type="transmembrane region" description="Helical" evidence="7">
    <location>
        <begin position="20"/>
        <end position="44"/>
    </location>
</feature>
<dbReference type="PANTHER" id="PTHR30572:SF4">
    <property type="entry name" value="ABC TRANSPORTER PERMEASE YTRF"/>
    <property type="match status" value="1"/>
</dbReference>
<accession>A0A223KNA2</accession>
<dbReference type="Pfam" id="PF12704">
    <property type="entry name" value="MacB_PCD"/>
    <property type="match status" value="1"/>
</dbReference>
<feature type="transmembrane region" description="Helical" evidence="7">
    <location>
        <begin position="382"/>
        <end position="402"/>
    </location>
</feature>
<evidence type="ECO:0000313" key="10">
    <source>
        <dbReference type="EMBL" id="AST90877.1"/>
    </source>
</evidence>
<gene>
    <name evidence="10" type="ORF">BC6307_06060</name>
</gene>
<keyword evidence="4 7" id="KW-1133">Transmembrane helix</keyword>
<dbReference type="Pfam" id="PF02687">
    <property type="entry name" value="FtsX"/>
    <property type="match status" value="2"/>
</dbReference>
<organism evidence="10 11">
    <name type="scientific">Sutcliffiella cohnii</name>
    <dbReference type="NCBI Taxonomy" id="33932"/>
    <lineage>
        <taxon>Bacteria</taxon>
        <taxon>Bacillati</taxon>
        <taxon>Bacillota</taxon>
        <taxon>Bacilli</taxon>
        <taxon>Bacillales</taxon>
        <taxon>Bacillaceae</taxon>
        <taxon>Sutcliffiella</taxon>
    </lineage>
</organism>
<keyword evidence="2" id="KW-1003">Cell membrane</keyword>
<evidence type="ECO:0000256" key="7">
    <source>
        <dbReference type="SAM" id="Phobius"/>
    </source>
</evidence>
<dbReference type="AlphaFoldDB" id="A0A223KNA2"/>
<evidence type="ECO:0000313" key="11">
    <source>
        <dbReference type="Proteomes" id="UP000215224"/>
    </source>
</evidence>
<dbReference type="GO" id="GO:0022857">
    <property type="term" value="F:transmembrane transporter activity"/>
    <property type="evidence" value="ECO:0007669"/>
    <property type="project" value="TreeGrafter"/>
</dbReference>
<keyword evidence="5 7" id="KW-0472">Membrane</keyword>
<dbReference type="GO" id="GO:0005886">
    <property type="term" value="C:plasma membrane"/>
    <property type="evidence" value="ECO:0007669"/>
    <property type="project" value="UniProtKB-SubCell"/>
</dbReference>
<feature type="transmembrane region" description="Helical" evidence="7">
    <location>
        <begin position="457"/>
        <end position="477"/>
    </location>
</feature>
<dbReference type="RefSeq" id="WP_066410744.1">
    <property type="nucleotide sequence ID" value="NZ_CP018866.1"/>
</dbReference>
<dbReference type="KEGG" id="bcoh:BC6307_06060"/>
<feature type="transmembrane region" description="Helical" evidence="7">
    <location>
        <begin position="725"/>
        <end position="749"/>
    </location>
</feature>
<feature type="transmembrane region" description="Helical" evidence="7">
    <location>
        <begin position="822"/>
        <end position="842"/>
    </location>
</feature>
<keyword evidence="10" id="KW-0131">Cell cycle</keyword>
<dbReference type="EMBL" id="CP018866">
    <property type="protein sequence ID" value="AST90877.1"/>
    <property type="molecule type" value="Genomic_DNA"/>
</dbReference>
<protein>
    <submittedName>
        <fullName evidence="10">Cell division protein FtsX</fullName>
    </submittedName>
</protein>
<reference evidence="10 11" key="1">
    <citation type="submission" date="2016-12" db="EMBL/GenBank/DDBJ databases">
        <title>The whole genome sequencing and assembly of Bacillus cohnii DSM 6307T strain.</title>
        <authorList>
            <person name="Lee Y.-J."/>
            <person name="Yi H."/>
            <person name="Bahn Y.-S."/>
            <person name="Kim J.F."/>
            <person name="Lee D.-W."/>
        </authorList>
    </citation>
    <scope>NUCLEOTIDE SEQUENCE [LARGE SCALE GENOMIC DNA]</scope>
    <source>
        <strain evidence="10 11">DSM 6307</strain>
    </source>
</reference>
<evidence type="ECO:0000259" key="8">
    <source>
        <dbReference type="Pfam" id="PF02687"/>
    </source>
</evidence>
<feature type="domain" description="ABC3 transporter permease C-terminal" evidence="8">
    <location>
        <begin position="736"/>
        <end position="852"/>
    </location>
</feature>
<dbReference type="InterPro" id="IPR025857">
    <property type="entry name" value="MacB_PCD"/>
</dbReference>
<dbReference type="InterPro" id="IPR050250">
    <property type="entry name" value="Macrolide_Exporter_MacB"/>
</dbReference>
<dbReference type="GO" id="GO:0051301">
    <property type="term" value="P:cell division"/>
    <property type="evidence" value="ECO:0007669"/>
    <property type="project" value="UniProtKB-KW"/>
</dbReference>
<proteinExistence type="inferred from homology"/>
<dbReference type="InterPro" id="IPR003838">
    <property type="entry name" value="ABC3_permease_C"/>
</dbReference>
<keyword evidence="3 7" id="KW-0812">Transmembrane</keyword>
<comment type="similarity">
    <text evidence="6">Belongs to the ABC-4 integral membrane protein family.</text>
</comment>
<evidence type="ECO:0000256" key="1">
    <source>
        <dbReference type="ARBA" id="ARBA00004651"/>
    </source>
</evidence>
<dbReference type="Proteomes" id="UP000215224">
    <property type="component" value="Chromosome"/>
</dbReference>
<feature type="domain" description="MacB-like periplasmic core" evidence="9">
    <location>
        <begin position="19"/>
        <end position="204"/>
    </location>
</feature>
<evidence type="ECO:0000256" key="5">
    <source>
        <dbReference type="ARBA" id="ARBA00023136"/>
    </source>
</evidence>
<evidence type="ECO:0000256" key="2">
    <source>
        <dbReference type="ARBA" id="ARBA00022475"/>
    </source>
</evidence>
<dbReference type="STRING" id="1314751.GCA_001591425_00073"/>
<sequence>MNIVNKLTVRHLKENKRRTLVTIIGVIISVAMITAVATLGVSFLDLLKRQSIADEGHWHVVYKEVHTEQIEAIKKDEHTKELILSRDLGYAALNESQNENKPYVFIKQYNEQGFKNFPIELKEGRLPKSENEIVISHEIKRNAKVDYQIGDELTFDVGNRWTEATIEPLTQTDSLQRGETGVIEEIRTEIAQTYTVVGIIERPTWEPTWSPGYTIINYIDEKNLTENETVNAIVVVNKVNRSIYKNAEKLAEKLDIPSKSFNNELLRYYGVTNVDTLHVTLYSLCGIIMGIIIIGSISLIYNAFAISVSERARHLGMLASVGATKKQKRNSVFFEGIIIGGISIPIGIVSGIAGIGVTFYFINTFINEALNTTESLSVVVTPMTIFVACFVSALTIFLSTYIPARKASKVSAIDAIRQTEDVKLTGKKVKTSKLVRKLFGIEAEIGLKNLKRNKRRYQATVFSLVISIVLFLTVAFFTSNLQKSVELSQDNINFDIQISGSNTTVEEDLRPLMNVDFVTESTLLEEVQLHAWIEENQIAEELKQVVKEDPSVLEDGKYPYYVEVIGLDEESYEAYAKEVGVNIDSIHEDGVLPAIVIDQVSYKDYDLNKVIETKTIHTTRGESIDLFNLNYETGERSYVNSVTIAALTDKIPMGVHTAHPGGLNIIVSASTLGQLLSDGFEGESYKYLYLSSSNPMATQEAIEEVKSPNLYVYNIFKNRQQSEQVILLMSVFTYGFIVLISAISVANIFNTISTSISLRKREFAMLKSVGMTPSGFNRMMNYESIFYGLKALLYGLPISIVVMILMYLSFNNTFEYGFSLPWLEIIFVIIAIFVIVGSSMLYSIKKVKKQNIIEGLKQENI</sequence>
<evidence type="ECO:0000256" key="6">
    <source>
        <dbReference type="ARBA" id="ARBA00038076"/>
    </source>
</evidence>
<evidence type="ECO:0000259" key="9">
    <source>
        <dbReference type="Pfam" id="PF12704"/>
    </source>
</evidence>